<gene>
    <name evidence="2" type="ORF">PLEPLA_LOCUS30466</name>
</gene>
<protein>
    <submittedName>
        <fullName evidence="2">Uncharacterized protein</fullName>
    </submittedName>
</protein>
<evidence type="ECO:0000313" key="2">
    <source>
        <dbReference type="EMBL" id="CAB1442747.1"/>
    </source>
</evidence>
<accession>A0A9N7YYF0</accession>
<sequence length="104" mass="10926">MGAGPSLARRSWQESGPIHHGGFGSSEAGGTVSRGASGWSVQFNICMRDSGRAAVHGPAPAFCHDEERVAQAASPCPAGALLKMSLQGRKWPPRGITAPFFPRR</sequence>
<feature type="region of interest" description="Disordered" evidence="1">
    <location>
        <begin position="1"/>
        <end position="32"/>
    </location>
</feature>
<name>A0A9N7YYF0_PLEPL</name>
<dbReference type="AlphaFoldDB" id="A0A9N7YYF0"/>
<reference evidence="2" key="1">
    <citation type="submission" date="2020-03" db="EMBL/GenBank/DDBJ databases">
        <authorList>
            <person name="Weist P."/>
        </authorList>
    </citation>
    <scope>NUCLEOTIDE SEQUENCE</scope>
</reference>
<evidence type="ECO:0000256" key="1">
    <source>
        <dbReference type="SAM" id="MobiDB-lite"/>
    </source>
</evidence>
<dbReference type="EMBL" id="CADEAL010002913">
    <property type="protein sequence ID" value="CAB1442747.1"/>
    <property type="molecule type" value="Genomic_DNA"/>
</dbReference>
<proteinExistence type="predicted"/>
<comment type="caution">
    <text evidence="2">The sequence shown here is derived from an EMBL/GenBank/DDBJ whole genome shotgun (WGS) entry which is preliminary data.</text>
</comment>
<organism evidence="2 3">
    <name type="scientific">Pleuronectes platessa</name>
    <name type="common">European plaice</name>
    <dbReference type="NCBI Taxonomy" id="8262"/>
    <lineage>
        <taxon>Eukaryota</taxon>
        <taxon>Metazoa</taxon>
        <taxon>Chordata</taxon>
        <taxon>Craniata</taxon>
        <taxon>Vertebrata</taxon>
        <taxon>Euteleostomi</taxon>
        <taxon>Actinopterygii</taxon>
        <taxon>Neopterygii</taxon>
        <taxon>Teleostei</taxon>
        <taxon>Neoteleostei</taxon>
        <taxon>Acanthomorphata</taxon>
        <taxon>Carangaria</taxon>
        <taxon>Pleuronectiformes</taxon>
        <taxon>Pleuronectoidei</taxon>
        <taxon>Pleuronectidae</taxon>
        <taxon>Pleuronectes</taxon>
    </lineage>
</organism>
<keyword evidence="3" id="KW-1185">Reference proteome</keyword>
<evidence type="ECO:0000313" key="3">
    <source>
        <dbReference type="Proteomes" id="UP001153269"/>
    </source>
</evidence>
<dbReference type="Proteomes" id="UP001153269">
    <property type="component" value="Unassembled WGS sequence"/>
</dbReference>